<proteinExistence type="predicted"/>
<dbReference type="AlphaFoldDB" id="A0A844GHF9"/>
<protein>
    <submittedName>
        <fullName evidence="1">Uncharacterized protein</fullName>
    </submittedName>
</protein>
<dbReference type="InterPro" id="IPR043743">
    <property type="entry name" value="DUF5688"/>
</dbReference>
<dbReference type="EMBL" id="WMBC01000001">
    <property type="protein sequence ID" value="MTD59747.1"/>
    <property type="molecule type" value="Genomic_DNA"/>
</dbReference>
<gene>
    <name evidence="1" type="ORF">GKZ57_00265</name>
</gene>
<dbReference type="RefSeq" id="WP_154779439.1">
    <property type="nucleotide sequence ID" value="NZ_WMBC01000001.1"/>
</dbReference>
<dbReference type="Pfam" id="PF18941">
    <property type="entry name" value="DUF5688"/>
    <property type="match status" value="1"/>
</dbReference>
<evidence type="ECO:0000313" key="2">
    <source>
        <dbReference type="Proteomes" id="UP000437824"/>
    </source>
</evidence>
<accession>A0A844GHF9</accession>
<sequence length="295" mass="34083">MMQLNEFAEQVLSAVREKADGNFSVWTTTVHKNNGTSFVGITISGTENQAQPIVYLDGYYNMFLHSKISLKEVSDTVYDVIMEHMNYVPNIKITDLMNWNQMKSNICVKLINAEQNMELLEDMPHRFYLDFAVVYYIKFNESGDELETMDVKNKYLDMWGISEEELYRTGIENMEISDQVFFKNMKEILPIWLQKEDEPSFPMYVLTNASRYYGASVLLLKKELSKISQSLGNLIILPSSLHELIVLPENQYTGDCEACAEMVKNVNTSVVLPEDYLSDHVYTYNRDTQELKIAA</sequence>
<organism evidence="1 2">
    <name type="scientific">Blautia luti DSM 14534 = JCM 17040</name>
    <dbReference type="NCBI Taxonomy" id="649762"/>
    <lineage>
        <taxon>Bacteria</taxon>
        <taxon>Bacillati</taxon>
        <taxon>Bacillota</taxon>
        <taxon>Clostridia</taxon>
        <taxon>Lachnospirales</taxon>
        <taxon>Lachnospiraceae</taxon>
        <taxon>Blautia</taxon>
    </lineage>
</organism>
<comment type="caution">
    <text evidence="1">The sequence shown here is derived from an EMBL/GenBank/DDBJ whole genome shotgun (WGS) entry which is preliminary data.</text>
</comment>
<reference evidence="1 2" key="1">
    <citation type="submission" date="2019-11" db="EMBL/GenBank/DDBJ databases">
        <title>Draft genome sequence of Blautia luti DSM 14534T, isolated from human stool.</title>
        <authorList>
            <person name="Ortiz R."/>
            <person name="Melis-Arcos F."/>
            <person name="Covarrubias P."/>
            <person name="Cardenas J.P."/>
            <person name="Perez-Donoso J."/>
            <person name="Almonacid D."/>
        </authorList>
    </citation>
    <scope>NUCLEOTIDE SEQUENCE [LARGE SCALE GENOMIC DNA]</scope>
    <source>
        <strain evidence="1 2">DSM 14534</strain>
    </source>
</reference>
<dbReference type="Proteomes" id="UP000437824">
    <property type="component" value="Unassembled WGS sequence"/>
</dbReference>
<name>A0A844GHF9_9FIRM</name>
<evidence type="ECO:0000313" key="1">
    <source>
        <dbReference type="EMBL" id="MTD59747.1"/>
    </source>
</evidence>